<dbReference type="InterPro" id="IPR053197">
    <property type="entry name" value="F-box_SCFL_complex_component"/>
</dbReference>
<reference evidence="2 3" key="1">
    <citation type="submission" date="2020-10" db="EMBL/GenBank/DDBJ databases">
        <title>The Coptis chinensis genome and diversification of protoberbering-type alkaloids.</title>
        <authorList>
            <person name="Wang B."/>
            <person name="Shu S."/>
            <person name="Song C."/>
            <person name="Liu Y."/>
        </authorList>
    </citation>
    <scope>NUCLEOTIDE SEQUENCE [LARGE SCALE GENOMIC DNA]</scope>
    <source>
        <strain evidence="2">HL-2020</strain>
        <tissue evidence="2">Leaf</tissue>
    </source>
</reference>
<organism evidence="2 3">
    <name type="scientific">Coptis chinensis</name>
    <dbReference type="NCBI Taxonomy" id="261450"/>
    <lineage>
        <taxon>Eukaryota</taxon>
        <taxon>Viridiplantae</taxon>
        <taxon>Streptophyta</taxon>
        <taxon>Embryophyta</taxon>
        <taxon>Tracheophyta</taxon>
        <taxon>Spermatophyta</taxon>
        <taxon>Magnoliopsida</taxon>
        <taxon>Ranunculales</taxon>
        <taxon>Ranunculaceae</taxon>
        <taxon>Coptidoideae</taxon>
        <taxon>Coptis</taxon>
    </lineage>
</organism>
<sequence>NVDFVCVTLNFVFSLSCVKTLTKLPILGWIGFIFRNVKYVELTNQWDGETCICAIANILERLPHIEALALERNKLIQWLHITSIMIHEVKWLRNLIMKECRNKDRISVLPEALFHYVFFFMDMRDVVQTSLLSKRFRYLWLSTPYLNFGSESRECQCPAFYRCTYCIKEWHHFVDFVDRVLLLHGSSNISKFKIYYNLDLEATHVKMWLIATLGRNDEELYIDTFGHDSLDLSHKSFTLKVRELRLSYRQINFPFSTWIVARLKNLELVSVKFTVGNANEELRLNCPVLEILKMRKCSLNHLRNLTVLALILKRLELRSLYCDIDKPCTLKACTSNLNLLRCTVYEYIDYCLEGLLSLDDARIGLYTYAEEGSKYGVERKKFAHCLIKVLSGIYSVKALSISTLSVQEKWSLGSIDEVEQWEAHMPIQTRFPGLKTIEIWESHGAELELKFAKLLLERAIVLKEVIIKTTRTCSMDDKERLTKFNVKLLSLPRASSSIKISFQ</sequence>
<evidence type="ECO:0000259" key="1">
    <source>
        <dbReference type="PROSITE" id="PS50181"/>
    </source>
</evidence>
<dbReference type="InterPro" id="IPR001810">
    <property type="entry name" value="F-box_dom"/>
</dbReference>
<dbReference type="PANTHER" id="PTHR34223">
    <property type="entry name" value="OS11G0201299 PROTEIN"/>
    <property type="match status" value="1"/>
</dbReference>
<feature type="non-terminal residue" evidence="2">
    <location>
        <position position="503"/>
    </location>
</feature>
<dbReference type="Proteomes" id="UP000631114">
    <property type="component" value="Unassembled WGS sequence"/>
</dbReference>
<accession>A0A835H3T1</accession>
<feature type="domain" description="F-box" evidence="1">
    <location>
        <begin position="103"/>
        <end position="139"/>
    </location>
</feature>
<dbReference type="SMART" id="SM00579">
    <property type="entry name" value="FBD"/>
    <property type="match status" value="1"/>
</dbReference>
<dbReference type="EMBL" id="JADFTS010000008">
    <property type="protein sequence ID" value="KAF9592101.1"/>
    <property type="molecule type" value="Genomic_DNA"/>
</dbReference>
<dbReference type="InterPro" id="IPR036047">
    <property type="entry name" value="F-box-like_dom_sf"/>
</dbReference>
<dbReference type="PROSITE" id="PS50181">
    <property type="entry name" value="FBOX"/>
    <property type="match status" value="1"/>
</dbReference>
<dbReference type="PANTHER" id="PTHR34223:SF51">
    <property type="entry name" value="OS06G0556300 PROTEIN"/>
    <property type="match status" value="1"/>
</dbReference>
<name>A0A835H3T1_9MAGN</name>
<gene>
    <name evidence="2" type="ORF">IFM89_011939</name>
</gene>
<evidence type="ECO:0000313" key="2">
    <source>
        <dbReference type="EMBL" id="KAF9592101.1"/>
    </source>
</evidence>
<dbReference type="SUPFAM" id="SSF81383">
    <property type="entry name" value="F-box domain"/>
    <property type="match status" value="1"/>
</dbReference>
<dbReference type="Pfam" id="PF00646">
    <property type="entry name" value="F-box"/>
    <property type="match status" value="1"/>
</dbReference>
<dbReference type="InterPro" id="IPR006566">
    <property type="entry name" value="FBD"/>
</dbReference>
<proteinExistence type="predicted"/>
<dbReference type="AlphaFoldDB" id="A0A835H3T1"/>
<protein>
    <recommendedName>
        <fullName evidence="1">F-box domain-containing protein</fullName>
    </recommendedName>
</protein>
<comment type="caution">
    <text evidence="2">The sequence shown here is derived from an EMBL/GenBank/DDBJ whole genome shotgun (WGS) entry which is preliminary data.</text>
</comment>
<evidence type="ECO:0000313" key="3">
    <source>
        <dbReference type="Proteomes" id="UP000631114"/>
    </source>
</evidence>
<dbReference type="Gene3D" id="1.20.1280.50">
    <property type="match status" value="1"/>
</dbReference>
<dbReference type="OrthoDB" id="1300531at2759"/>
<keyword evidence="3" id="KW-1185">Reference proteome</keyword>